<gene>
    <name evidence="2" type="ORF">J1902_18380</name>
</gene>
<dbReference type="EMBL" id="JAFNLL010000068">
    <property type="protein sequence ID" value="MBO1269899.1"/>
    <property type="molecule type" value="Genomic_DNA"/>
</dbReference>
<dbReference type="AlphaFoldDB" id="A0A939HIJ9"/>
<dbReference type="RefSeq" id="WP_207617821.1">
    <property type="nucleotide sequence ID" value="NZ_JAFNLL010000068.1"/>
</dbReference>
<organism evidence="2 3">
    <name type="scientific">Arthrobacter cavernae</name>
    <dbReference type="NCBI Taxonomy" id="2817681"/>
    <lineage>
        <taxon>Bacteria</taxon>
        <taxon>Bacillati</taxon>
        <taxon>Actinomycetota</taxon>
        <taxon>Actinomycetes</taxon>
        <taxon>Micrococcales</taxon>
        <taxon>Micrococcaceae</taxon>
        <taxon>Arthrobacter</taxon>
    </lineage>
</organism>
<protein>
    <submittedName>
        <fullName evidence="2">CopG family transcriptional regulator</fullName>
    </submittedName>
</protein>
<comment type="caution">
    <text evidence="2">The sequence shown here is derived from an EMBL/GenBank/DDBJ whole genome shotgun (WGS) entry which is preliminary data.</text>
</comment>
<dbReference type="InterPro" id="IPR002145">
    <property type="entry name" value="CopG"/>
</dbReference>
<reference evidence="2" key="1">
    <citation type="submission" date="2021-03" db="EMBL/GenBank/DDBJ databases">
        <title>A new species, PO-11, isolated from a karst cave deposit.</title>
        <authorList>
            <person name="Zhaoxiaoyong W."/>
        </authorList>
    </citation>
    <scope>NUCLEOTIDE SEQUENCE</scope>
    <source>
        <strain evidence="2">PO-11</strain>
    </source>
</reference>
<accession>A0A939HIJ9</accession>
<evidence type="ECO:0000313" key="2">
    <source>
        <dbReference type="EMBL" id="MBO1269899.1"/>
    </source>
</evidence>
<sequence length="115" mass="12088">MTKDQTGPLGPEEQDRYHRLAEWAETADIAPGAKITKAAGPGAGRALLEAALGSPEAVQRAVGKPSLSGKGTSPTLSIRIPKDLAELLEARAELEHLKPSVVVRDALRAYLGHSS</sequence>
<feature type="domain" description="Ribbon-helix-helix protein CopG" evidence="1">
    <location>
        <begin position="76"/>
        <end position="111"/>
    </location>
</feature>
<dbReference type="Pfam" id="PF01402">
    <property type="entry name" value="RHH_1"/>
    <property type="match status" value="1"/>
</dbReference>
<name>A0A939HIJ9_9MICC</name>
<evidence type="ECO:0000313" key="3">
    <source>
        <dbReference type="Proteomes" id="UP000664164"/>
    </source>
</evidence>
<proteinExistence type="predicted"/>
<keyword evidence="3" id="KW-1185">Reference proteome</keyword>
<dbReference type="Proteomes" id="UP000664164">
    <property type="component" value="Unassembled WGS sequence"/>
</dbReference>
<evidence type="ECO:0000259" key="1">
    <source>
        <dbReference type="Pfam" id="PF01402"/>
    </source>
</evidence>
<dbReference type="GO" id="GO:0006355">
    <property type="term" value="P:regulation of DNA-templated transcription"/>
    <property type="evidence" value="ECO:0007669"/>
    <property type="project" value="InterPro"/>
</dbReference>